<proteinExistence type="predicted"/>
<feature type="region of interest" description="Disordered" evidence="1">
    <location>
        <begin position="290"/>
        <end position="311"/>
    </location>
</feature>
<sequence>MPSEATTQYYKGGPGMRGKVSFRVHTCSSTNLLHVQVEEKENRSSVISEQDRKAMIRELKDPLLEHILDKDKTGLLSPAWTYCAKKPLTAESWRALCPDAPIEQGSSTRVHIRTVMRMDGRDFSDYENEEFARDHTRLIEINLDPRGKEGFLGWDVEDPKSIISSRMMRQLQTSHPKHPSLISLYAAYTAKDGKSKFPSPLEVLETIPNDPSTDPTPFTGNVYMVINGLEWLVMYRGKEKHLRSLLSEFYRLATTDRVIICWTTEDEDLFQNASEGQWYSATKRLNSVGNWSPGHKWPEDEDRERSEPGGEERFFESRTFDTWYIRNGYEFEPIQFYDLDETVLWESFVAPGSNDNVEDEGAEEWYEEGKSLLRGSRRSLVIEQVGKLPQSELPVRMMRI</sequence>
<protein>
    <submittedName>
        <fullName evidence="2">Uncharacterized protein</fullName>
    </submittedName>
</protein>
<gene>
    <name evidence="2" type="ORF">BJ508DRAFT_321558</name>
</gene>
<evidence type="ECO:0000313" key="2">
    <source>
        <dbReference type="EMBL" id="RPA86419.1"/>
    </source>
</evidence>
<name>A0A3N4IKM1_ASCIM</name>
<reference evidence="2 3" key="1">
    <citation type="journal article" date="2018" name="Nat. Ecol. Evol.">
        <title>Pezizomycetes genomes reveal the molecular basis of ectomycorrhizal truffle lifestyle.</title>
        <authorList>
            <person name="Murat C."/>
            <person name="Payen T."/>
            <person name="Noel B."/>
            <person name="Kuo A."/>
            <person name="Morin E."/>
            <person name="Chen J."/>
            <person name="Kohler A."/>
            <person name="Krizsan K."/>
            <person name="Balestrini R."/>
            <person name="Da Silva C."/>
            <person name="Montanini B."/>
            <person name="Hainaut M."/>
            <person name="Levati E."/>
            <person name="Barry K.W."/>
            <person name="Belfiori B."/>
            <person name="Cichocki N."/>
            <person name="Clum A."/>
            <person name="Dockter R.B."/>
            <person name="Fauchery L."/>
            <person name="Guy J."/>
            <person name="Iotti M."/>
            <person name="Le Tacon F."/>
            <person name="Lindquist E.A."/>
            <person name="Lipzen A."/>
            <person name="Malagnac F."/>
            <person name="Mello A."/>
            <person name="Molinier V."/>
            <person name="Miyauchi S."/>
            <person name="Poulain J."/>
            <person name="Riccioni C."/>
            <person name="Rubini A."/>
            <person name="Sitrit Y."/>
            <person name="Splivallo R."/>
            <person name="Traeger S."/>
            <person name="Wang M."/>
            <person name="Zifcakova L."/>
            <person name="Wipf D."/>
            <person name="Zambonelli A."/>
            <person name="Paolocci F."/>
            <person name="Nowrousian M."/>
            <person name="Ottonello S."/>
            <person name="Baldrian P."/>
            <person name="Spatafora J.W."/>
            <person name="Henrissat B."/>
            <person name="Nagy L.G."/>
            <person name="Aury J.M."/>
            <person name="Wincker P."/>
            <person name="Grigoriev I.V."/>
            <person name="Bonfante P."/>
            <person name="Martin F.M."/>
        </authorList>
    </citation>
    <scope>NUCLEOTIDE SEQUENCE [LARGE SCALE GENOMIC DNA]</scope>
    <source>
        <strain evidence="2 3">RN42</strain>
    </source>
</reference>
<evidence type="ECO:0000313" key="3">
    <source>
        <dbReference type="Proteomes" id="UP000275078"/>
    </source>
</evidence>
<dbReference type="AlphaFoldDB" id="A0A3N4IKM1"/>
<evidence type="ECO:0000256" key="1">
    <source>
        <dbReference type="SAM" id="MobiDB-lite"/>
    </source>
</evidence>
<dbReference type="EMBL" id="ML119649">
    <property type="protein sequence ID" value="RPA86419.1"/>
    <property type="molecule type" value="Genomic_DNA"/>
</dbReference>
<dbReference type="Proteomes" id="UP000275078">
    <property type="component" value="Unassembled WGS sequence"/>
</dbReference>
<accession>A0A3N4IKM1</accession>
<organism evidence="2 3">
    <name type="scientific">Ascobolus immersus RN42</name>
    <dbReference type="NCBI Taxonomy" id="1160509"/>
    <lineage>
        <taxon>Eukaryota</taxon>
        <taxon>Fungi</taxon>
        <taxon>Dikarya</taxon>
        <taxon>Ascomycota</taxon>
        <taxon>Pezizomycotina</taxon>
        <taxon>Pezizomycetes</taxon>
        <taxon>Pezizales</taxon>
        <taxon>Ascobolaceae</taxon>
        <taxon>Ascobolus</taxon>
    </lineage>
</organism>
<keyword evidence="3" id="KW-1185">Reference proteome</keyword>